<feature type="transmembrane region" description="Helical" evidence="6">
    <location>
        <begin position="307"/>
        <end position="327"/>
    </location>
</feature>
<feature type="transmembrane region" description="Helical" evidence="6">
    <location>
        <begin position="505"/>
        <end position="524"/>
    </location>
</feature>
<dbReference type="Pfam" id="PF02133">
    <property type="entry name" value="Transp_cyt_pur"/>
    <property type="match status" value="1"/>
</dbReference>
<keyword evidence="8" id="KW-1185">Reference proteome</keyword>
<evidence type="ECO:0000256" key="4">
    <source>
        <dbReference type="ARBA" id="ARBA00022989"/>
    </source>
</evidence>
<sequence length="556" mass="61446">MDVRLRSAHYSMMAKTTDSVVIDSYPADEEHPILRKRLQVAHNPSSYAPSSKWSNRDMDPTPPADRTWGAWDYFAYWICDAFSISIWEQGSSMVAVGLNWKLSIVCVSMGFFMIAIVISINGVIGARLGIPFPVIIRSSFGFFFAWFAIISRCILAIFWLGIGAVTGGQSMQQLINAIWPSFRNVPNHLPDNIGMTTAGMCAYLIYFIIQFPFLIVPYTKIRWFFRIKSIIAPIAMLAVMGATVHSAGVSAGSTALLTDANPLHGSLLAWSFLSNLNSCLGSYATLGVNIPDFSRYSKSSRTQWWQAFHIPAIFTVVAILGIMTAAVSESLYGEVIWNPNEIITNWTSRGGRAGAAFVSIGLVIAQIGTNVSANSISAANDLVSIFPNYINIRRGQIIAAFIGCWAFVPWEVLAKASSFLDFMSGYTIWLGPISAMMMADYYIIKRRKLSIPQLYDPKGIYSYGNVYGINWRAAVAMFIGFVPPLPGLINTINTNITVTAGATHLFDIGYLYSFFTAGTVYVVLSKVFPAKETLCEMDFGERHDHESAHSDEKMEA</sequence>
<dbReference type="Proteomes" id="UP000812287">
    <property type="component" value="Unassembled WGS sequence"/>
</dbReference>
<dbReference type="InterPro" id="IPR001248">
    <property type="entry name" value="Pur-cyt_permease"/>
</dbReference>
<evidence type="ECO:0000256" key="3">
    <source>
        <dbReference type="ARBA" id="ARBA00022692"/>
    </source>
</evidence>
<feature type="transmembrane region" description="Helical" evidence="6">
    <location>
        <begin position="465"/>
        <end position="485"/>
    </location>
</feature>
<dbReference type="InterPro" id="IPR045225">
    <property type="entry name" value="Uracil/uridine/allantoin_perm"/>
</dbReference>
<keyword evidence="3 6" id="KW-0812">Transmembrane</keyword>
<keyword evidence="4 6" id="KW-1133">Transmembrane helix</keyword>
<gene>
    <name evidence="7" type="ORF">BT62DRAFT_986717</name>
</gene>
<comment type="subcellular location">
    <subcellularLocation>
        <location evidence="1">Membrane</location>
        <topology evidence="1">Multi-pass membrane protein</topology>
    </subcellularLocation>
</comment>
<feature type="transmembrane region" description="Helical" evidence="6">
    <location>
        <begin position="355"/>
        <end position="376"/>
    </location>
</feature>
<dbReference type="AlphaFoldDB" id="A0A9P7VVA6"/>
<protein>
    <submittedName>
        <fullName evidence="7">Cytosine-purine permease</fullName>
    </submittedName>
</protein>
<evidence type="ECO:0000256" key="2">
    <source>
        <dbReference type="ARBA" id="ARBA00008974"/>
    </source>
</evidence>
<dbReference type="Gene3D" id="1.10.4160.10">
    <property type="entry name" value="Hydantoin permease"/>
    <property type="match status" value="1"/>
</dbReference>
<comment type="caution">
    <text evidence="7">The sequence shown here is derived from an EMBL/GenBank/DDBJ whole genome shotgun (WGS) entry which is preliminary data.</text>
</comment>
<feature type="transmembrane region" description="Helical" evidence="6">
    <location>
        <begin position="102"/>
        <end position="128"/>
    </location>
</feature>
<dbReference type="PANTHER" id="PTHR30618">
    <property type="entry name" value="NCS1 FAMILY PURINE/PYRIMIDINE TRANSPORTER"/>
    <property type="match status" value="1"/>
</dbReference>
<dbReference type="CDD" id="cd11482">
    <property type="entry name" value="SLC-NCS1sbd_NRT1-like"/>
    <property type="match status" value="1"/>
</dbReference>
<organism evidence="7 8">
    <name type="scientific">Guyanagaster necrorhizus</name>
    <dbReference type="NCBI Taxonomy" id="856835"/>
    <lineage>
        <taxon>Eukaryota</taxon>
        <taxon>Fungi</taxon>
        <taxon>Dikarya</taxon>
        <taxon>Basidiomycota</taxon>
        <taxon>Agaricomycotina</taxon>
        <taxon>Agaricomycetes</taxon>
        <taxon>Agaricomycetidae</taxon>
        <taxon>Agaricales</taxon>
        <taxon>Marasmiineae</taxon>
        <taxon>Physalacriaceae</taxon>
        <taxon>Guyanagaster</taxon>
    </lineage>
</organism>
<name>A0A9P7VVA6_9AGAR</name>
<dbReference type="OrthoDB" id="2018619at2759"/>
<dbReference type="GO" id="GO:0015205">
    <property type="term" value="F:nucleobase transmembrane transporter activity"/>
    <property type="evidence" value="ECO:0007669"/>
    <property type="project" value="TreeGrafter"/>
</dbReference>
<keyword evidence="5 6" id="KW-0472">Membrane</keyword>
<reference evidence="7" key="1">
    <citation type="submission" date="2020-11" db="EMBL/GenBank/DDBJ databases">
        <title>Adaptations for nitrogen fixation in a non-lichenized fungal sporocarp promotes dispersal by wood-feeding termites.</title>
        <authorList>
            <consortium name="DOE Joint Genome Institute"/>
            <person name="Koch R.A."/>
            <person name="Yoon G."/>
            <person name="Arayal U."/>
            <person name="Lail K."/>
            <person name="Amirebrahimi M."/>
            <person name="Labutti K."/>
            <person name="Lipzen A."/>
            <person name="Riley R."/>
            <person name="Barry K."/>
            <person name="Henrissat B."/>
            <person name="Grigoriev I.V."/>
            <person name="Herr J.R."/>
            <person name="Aime M.C."/>
        </authorList>
    </citation>
    <scope>NUCLEOTIDE SEQUENCE</scope>
    <source>
        <strain evidence="7">MCA 3950</strain>
    </source>
</reference>
<accession>A0A9P7VVA6</accession>
<feature type="transmembrane region" description="Helical" evidence="6">
    <location>
        <begin position="267"/>
        <end position="286"/>
    </location>
</feature>
<dbReference type="GO" id="GO:0005886">
    <property type="term" value="C:plasma membrane"/>
    <property type="evidence" value="ECO:0007669"/>
    <property type="project" value="TreeGrafter"/>
</dbReference>
<evidence type="ECO:0000256" key="1">
    <source>
        <dbReference type="ARBA" id="ARBA00004141"/>
    </source>
</evidence>
<comment type="similarity">
    <text evidence="2">Belongs to the purine-cytosine permease (2.A.39) family.</text>
</comment>
<feature type="transmembrane region" description="Helical" evidence="6">
    <location>
        <begin position="193"/>
        <end position="218"/>
    </location>
</feature>
<proteinExistence type="inferred from homology"/>
<dbReference type="GeneID" id="66112310"/>
<feature type="transmembrane region" description="Helical" evidence="6">
    <location>
        <begin position="426"/>
        <end position="444"/>
    </location>
</feature>
<feature type="transmembrane region" description="Helical" evidence="6">
    <location>
        <begin position="397"/>
        <end position="414"/>
    </location>
</feature>
<evidence type="ECO:0000313" key="8">
    <source>
        <dbReference type="Proteomes" id="UP000812287"/>
    </source>
</evidence>
<dbReference type="PANTHER" id="PTHR30618:SF0">
    <property type="entry name" value="PURINE-URACIL PERMEASE NCS1"/>
    <property type="match status" value="1"/>
</dbReference>
<evidence type="ECO:0000256" key="5">
    <source>
        <dbReference type="ARBA" id="ARBA00023136"/>
    </source>
</evidence>
<dbReference type="EMBL" id="MU250533">
    <property type="protein sequence ID" value="KAG7446819.1"/>
    <property type="molecule type" value="Genomic_DNA"/>
</dbReference>
<feature type="transmembrane region" description="Helical" evidence="6">
    <location>
        <begin position="230"/>
        <end position="247"/>
    </location>
</feature>
<evidence type="ECO:0000256" key="6">
    <source>
        <dbReference type="SAM" id="Phobius"/>
    </source>
</evidence>
<evidence type="ECO:0000313" key="7">
    <source>
        <dbReference type="EMBL" id="KAG7446819.1"/>
    </source>
</evidence>
<dbReference type="FunFam" id="1.10.4160.10:FF:000001">
    <property type="entry name" value="Uracil permease, putative"/>
    <property type="match status" value="1"/>
</dbReference>
<dbReference type="RefSeq" id="XP_043040319.1">
    <property type="nucleotide sequence ID" value="XM_043190013.1"/>
</dbReference>